<proteinExistence type="predicted"/>
<dbReference type="InterPro" id="IPR046256">
    <property type="entry name" value="DUF6289"/>
</dbReference>
<name>A0A432M9R9_9GAMM</name>
<dbReference type="OrthoDB" id="5956388at2"/>
<gene>
    <name evidence="1" type="ORF">EKH80_05935</name>
</gene>
<dbReference type="AlphaFoldDB" id="A0A432M9R9"/>
<dbReference type="Proteomes" id="UP000274358">
    <property type="component" value="Unassembled WGS sequence"/>
</dbReference>
<evidence type="ECO:0000313" key="1">
    <source>
        <dbReference type="EMBL" id="RUL78363.1"/>
    </source>
</evidence>
<comment type="caution">
    <text evidence="1">The sequence shown here is derived from an EMBL/GenBank/DDBJ whole genome shotgun (WGS) entry which is preliminary data.</text>
</comment>
<accession>A0A432M9R9</accession>
<dbReference type="Pfam" id="PF19806">
    <property type="entry name" value="DUF6289"/>
    <property type="match status" value="1"/>
</dbReference>
<keyword evidence="2" id="KW-1185">Reference proteome</keyword>
<protein>
    <submittedName>
        <fullName evidence="1">Uncharacterized protein</fullName>
    </submittedName>
</protein>
<organism evidence="1 2">
    <name type="scientific">Dyella choica</name>
    <dbReference type="NCBI Taxonomy" id="1927959"/>
    <lineage>
        <taxon>Bacteria</taxon>
        <taxon>Pseudomonadati</taxon>
        <taxon>Pseudomonadota</taxon>
        <taxon>Gammaproteobacteria</taxon>
        <taxon>Lysobacterales</taxon>
        <taxon>Rhodanobacteraceae</taxon>
        <taxon>Dyella</taxon>
    </lineage>
</organism>
<dbReference type="RefSeq" id="WP_126683802.1">
    <property type="nucleotide sequence ID" value="NZ_RYYV01000003.1"/>
</dbReference>
<evidence type="ECO:0000313" key="2">
    <source>
        <dbReference type="Proteomes" id="UP000274358"/>
    </source>
</evidence>
<sequence length="143" mass="15153">MKFFSFRVLLGLIVFLGVAANAWAVRPYALAYTYFDASGRIVGAQTAYCDGSAYHGGTLNTAYYIYASTPCTLPCQPGGYDGGSCGGPYTPPSQSIVPGTGVVNYALPGAETIQQACQVAQCLGGSVMPNNWNYGFPWYPGFQ</sequence>
<dbReference type="EMBL" id="RYYV01000003">
    <property type="protein sequence ID" value="RUL78363.1"/>
    <property type="molecule type" value="Genomic_DNA"/>
</dbReference>
<reference evidence="1 2" key="1">
    <citation type="submission" date="2018-12" db="EMBL/GenBank/DDBJ databases">
        <title>Dyella dinghuensis sp. nov. DHOA06 and Dyella choica sp. nov. 4M-K27, isolated from forest soil.</title>
        <authorList>
            <person name="Qiu L.-H."/>
            <person name="Gao Z.-H."/>
        </authorList>
    </citation>
    <scope>NUCLEOTIDE SEQUENCE [LARGE SCALE GENOMIC DNA]</scope>
    <source>
        <strain evidence="1 2">4M-K27</strain>
    </source>
</reference>